<dbReference type="EMBL" id="LSSM01000293">
    <property type="protein sequence ID" value="OMJ29399.1"/>
    <property type="molecule type" value="Genomic_DNA"/>
</dbReference>
<gene>
    <name evidence="2" type="ORF">AYI69_g1097</name>
</gene>
<dbReference type="AlphaFoldDB" id="A0A1R1YR66"/>
<keyword evidence="1" id="KW-0472">Membrane</keyword>
<evidence type="ECO:0000313" key="2">
    <source>
        <dbReference type="EMBL" id="OMJ29399.1"/>
    </source>
</evidence>
<accession>A0A1R1YR66</accession>
<proteinExistence type="predicted"/>
<keyword evidence="1" id="KW-1133">Transmembrane helix</keyword>
<keyword evidence="1" id="KW-0812">Transmembrane</keyword>
<dbReference type="Proteomes" id="UP000187429">
    <property type="component" value="Unassembled WGS sequence"/>
</dbReference>
<protein>
    <submittedName>
        <fullName evidence="2">Uncharacterized protein</fullName>
    </submittedName>
</protein>
<evidence type="ECO:0000256" key="1">
    <source>
        <dbReference type="SAM" id="Phobius"/>
    </source>
</evidence>
<organism evidence="2 3">
    <name type="scientific">Smittium culicis</name>
    <dbReference type="NCBI Taxonomy" id="133412"/>
    <lineage>
        <taxon>Eukaryota</taxon>
        <taxon>Fungi</taxon>
        <taxon>Fungi incertae sedis</taxon>
        <taxon>Zoopagomycota</taxon>
        <taxon>Kickxellomycotina</taxon>
        <taxon>Harpellomycetes</taxon>
        <taxon>Harpellales</taxon>
        <taxon>Legeriomycetaceae</taxon>
        <taxon>Smittium</taxon>
    </lineage>
</organism>
<feature type="transmembrane region" description="Helical" evidence="1">
    <location>
        <begin position="40"/>
        <end position="65"/>
    </location>
</feature>
<dbReference type="OrthoDB" id="10545673at2759"/>
<reference evidence="3" key="1">
    <citation type="submission" date="2017-01" db="EMBL/GenBank/DDBJ databases">
        <authorList>
            <person name="Wang Y."/>
            <person name="White M."/>
            <person name="Kvist S."/>
            <person name="Moncalvo J.-M."/>
        </authorList>
    </citation>
    <scope>NUCLEOTIDE SEQUENCE [LARGE SCALE GENOMIC DNA]</scope>
    <source>
        <strain evidence="3">ID-206-W2</strain>
    </source>
</reference>
<sequence>MNFCVLIQNIFPCENFAASGALIAARSMLLLYVLKQLCPLAELLFASAVPAHILLLAAVHAPVLFKFRRRHERLAANPARVLAARPVRAHMCSQILVLAEPRAAPSRRARIPALAMHRHVPLQVLVRHEPLPAPFDATHILLPQIRIVAPHMHRQVRLPHVRLLAPSKRARVRPLARVRPNVLRQLARLPKHLRAELAPVLAHTRYVDLPAHLRPPALVESAPLEIAAAVQICLAQLRYRPLYAAIQTDQQFYRLLATDFFTTDIGATDFYAADIGATDIFAADIGAADFFTTDIGATDFFTAEISAIDFFTVDISAIEFLTRFFANINFVILITAQFF</sequence>
<keyword evidence="3" id="KW-1185">Reference proteome</keyword>
<name>A0A1R1YR66_9FUNG</name>
<feature type="transmembrane region" description="Helical" evidence="1">
    <location>
        <begin position="16"/>
        <end position="34"/>
    </location>
</feature>
<evidence type="ECO:0000313" key="3">
    <source>
        <dbReference type="Proteomes" id="UP000187429"/>
    </source>
</evidence>
<comment type="caution">
    <text evidence="2">The sequence shown here is derived from an EMBL/GenBank/DDBJ whole genome shotgun (WGS) entry which is preliminary data.</text>
</comment>